<organism evidence="1 2">
    <name type="scientific">Gossypium arboreum</name>
    <name type="common">Tree cotton</name>
    <name type="synonym">Gossypium nanking</name>
    <dbReference type="NCBI Taxonomy" id="29729"/>
    <lineage>
        <taxon>Eukaryota</taxon>
        <taxon>Viridiplantae</taxon>
        <taxon>Streptophyta</taxon>
        <taxon>Embryophyta</taxon>
        <taxon>Tracheophyta</taxon>
        <taxon>Spermatophyta</taxon>
        <taxon>Magnoliopsida</taxon>
        <taxon>eudicotyledons</taxon>
        <taxon>Gunneridae</taxon>
        <taxon>Pentapetalae</taxon>
        <taxon>rosids</taxon>
        <taxon>malvids</taxon>
        <taxon>Malvales</taxon>
        <taxon>Malvaceae</taxon>
        <taxon>Malvoideae</taxon>
        <taxon>Gossypium</taxon>
    </lineage>
</organism>
<accession>A0ABR0NR16</accession>
<gene>
    <name evidence="1" type="ORF">PVK06_030302</name>
</gene>
<name>A0ABR0NR16_GOSAR</name>
<reference evidence="1 2" key="1">
    <citation type="submission" date="2023-03" db="EMBL/GenBank/DDBJ databases">
        <title>WGS of Gossypium arboreum.</title>
        <authorList>
            <person name="Yu D."/>
        </authorList>
    </citation>
    <scope>NUCLEOTIDE SEQUENCE [LARGE SCALE GENOMIC DNA]</scope>
    <source>
        <tissue evidence="1">Leaf</tissue>
    </source>
</reference>
<keyword evidence="2" id="KW-1185">Reference proteome</keyword>
<protein>
    <recommendedName>
        <fullName evidence="3">Secreted protein</fullName>
    </recommendedName>
</protein>
<comment type="caution">
    <text evidence="1">The sequence shown here is derived from an EMBL/GenBank/DDBJ whole genome shotgun (WGS) entry which is preliminary data.</text>
</comment>
<sequence>MAWPKTHMLVWPTRLIWRSPCGLYGHTHITTWPCLVHDNAFIDHTVVSRTRPPTRPAIYQCGVDSRKFQLLSKHHFS</sequence>
<proteinExistence type="predicted"/>
<evidence type="ECO:0000313" key="1">
    <source>
        <dbReference type="EMBL" id="KAK5802688.1"/>
    </source>
</evidence>
<dbReference type="Proteomes" id="UP001358586">
    <property type="component" value="Chromosome 9"/>
</dbReference>
<evidence type="ECO:0008006" key="3">
    <source>
        <dbReference type="Google" id="ProtNLM"/>
    </source>
</evidence>
<dbReference type="EMBL" id="JARKNE010000009">
    <property type="protein sequence ID" value="KAK5802688.1"/>
    <property type="molecule type" value="Genomic_DNA"/>
</dbReference>
<evidence type="ECO:0000313" key="2">
    <source>
        <dbReference type="Proteomes" id="UP001358586"/>
    </source>
</evidence>